<dbReference type="AlphaFoldDB" id="A0AAW8JPI7"/>
<feature type="domain" description="Acyl-CoA thioesterase-like C-terminal" evidence="2">
    <location>
        <begin position="135"/>
        <end position="262"/>
    </location>
</feature>
<dbReference type="SUPFAM" id="SSF54637">
    <property type="entry name" value="Thioesterase/thiol ester dehydrase-isomerase"/>
    <property type="match status" value="2"/>
</dbReference>
<gene>
    <name evidence="3" type="ORF">RFH51_16725</name>
</gene>
<dbReference type="InterPro" id="IPR049450">
    <property type="entry name" value="ACOT8-like_C"/>
</dbReference>
<dbReference type="RefSeq" id="WP_308957225.1">
    <property type="nucleotide sequence ID" value="NZ_DAMBEH010000007.1"/>
</dbReference>
<dbReference type="Proteomes" id="UP001243195">
    <property type="component" value="Unassembled WGS sequence"/>
</dbReference>
<evidence type="ECO:0000259" key="1">
    <source>
        <dbReference type="Pfam" id="PF13622"/>
    </source>
</evidence>
<evidence type="ECO:0000259" key="2">
    <source>
        <dbReference type="Pfam" id="PF20789"/>
    </source>
</evidence>
<sequence length="264" mass="30148">MPLSQLYAQIQQEEWVELPKGWLQGRTVFGGLVAAMLMQKAVLTINDPLKKVLSCSITFVGPVQEAKVRLTAEILRQGKSVTTIEVRLWQDEAVQSILIASFGTERDTHIKVSNEKLAPDYPAVEQLHIVPKHLPFPECFKQFELTWAEGHYPISGTKQPDFGGWSRFDPNLHEDRPMQVSDLLALMDVWPPGVLPLFKIPAPSSSLTWHISFVHSLQQNMHDWFKYKVFTDYADHGYSTENAYLWDKNNRLIAISRQTVTVFS</sequence>
<accession>A0AAW8JPI7</accession>
<feature type="domain" description="Acyl-CoA thioesterase-like N-terminal HotDog" evidence="1">
    <location>
        <begin position="19"/>
        <end position="102"/>
    </location>
</feature>
<dbReference type="Pfam" id="PF13622">
    <property type="entry name" value="4HBT_3"/>
    <property type="match status" value="1"/>
</dbReference>
<dbReference type="InterPro" id="IPR042171">
    <property type="entry name" value="Acyl-CoA_hotdog"/>
</dbReference>
<protein>
    <submittedName>
        <fullName evidence="3">Thioesterase family protein</fullName>
    </submittedName>
</protein>
<proteinExistence type="predicted"/>
<dbReference type="PANTHER" id="PTHR38110">
    <property type="entry name" value="CHROMOSOME 23, WHOLE GENOME SHOTGUN SEQUENCE"/>
    <property type="match status" value="1"/>
</dbReference>
<dbReference type="Gene3D" id="2.40.160.210">
    <property type="entry name" value="Acyl-CoA thioesterase, double hotdog domain"/>
    <property type="match status" value="1"/>
</dbReference>
<dbReference type="InterPro" id="IPR052389">
    <property type="entry name" value="Sec_Metab_Biosynth-Assoc"/>
</dbReference>
<dbReference type="InterPro" id="IPR049449">
    <property type="entry name" value="TesB_ACOT8-like_N"/>
</dbReference>
<comment type="caution">
    <text evidence="3">The sequence shown here is derived from an EMBL/GenBank/DDBJ whole genome shotgun (WGS) entry which is preliminary data.</text>
</comment>
<dbReference type="EMBL" id="JAVIDA010000034">
    <property type="protein sequence ID" value="MDQ9073100.1"/>
    <property type="molecule type" value="Genomic_DNA"/>
</dbReference>
<evidence type="ECO:0000313" key="3">
    <source>
        <dbReference type="EMBL" id="MDQ9073100.1"/>
    </source>
</evidence>
<name>A0AAW8JPI7_9GAMM</name>
<reference evidence="3" key="1">
    <citation type="submission" date="2023-08" db="EMBL/GenBank/DDBJ databases">
        <title>Emergence of clinically-relevant ST2 carbapenem-resistant Acinetobacter baumannii strains in hospital sewages in Zhejiang, East of China.</title>
        <authorList>
            <person name="Kaichao C."/>
            <person name="Zhang R."/>
        </authorList>
    </citation>
    <scope>NUCLEOTIDE SEQUENCE</scope>
    <source>
        <strain evidence="3">M-SY-60</strain>
    </source>
</reference>
<evidence type="ECO:0000313" key="4">
    <source>
        <dbReference type="Proteomes" id="UP001243195"/>
    </source>
</evidence>
<dbReference type="Pfam" id="PF20789">
    <property type="entry name" value="4HBT_3C"/>
    <property type="match status" value="1"/>
</dbReference>
<dbReference type="CDD" id="cd03445">
    <property type="entry name" value="Thioesterase_II_repeat2"/>
    <property type="match status" value="1"/>
</dbReference>
<dbReference type="CDD" id="cd00556">
    <property type="entry name" value="Thioesterase_II"/>
    <property type="match status" value="1"/>
</dbReference>
<dbReference type="PANTHER" id="PTHR38110:SF1">
    <property type="entry name" value="THIOESTERASE DOMAIN-CONTAINING PROTEIN"/>
    <property type="match status" value="1"/>
</dbReference>
<organism evidence="3 4">
    <name type="scientific">Acinetobacter gerneri</name>
    <dbReference type="NCBI Taxonomy" id="202952"/>
    <lineage>
        <taxon>Bacteria</taxon>
        <taxon>Pseudomonadati</taxon>
        <taxon>Pseudomonadota</taxon>
        <taxon>Gammaproteobacteria</taxon>
        <taxon>Moraxellales</taxon>
        <taxon>Moraxellaceae</taxon>
        <taxon>Acinetobacter</taxon>
    </lineage>
</organism>
<dbReference type="InterPro" id="IPR029069">
    <property type="entry name" value="HotDog_dom_sf"/>
</dbReference>